<accession>J9DQN0</accession>
<keyword evidence="1" id="KW-0677">Repeat</keyword>
<reference evidence="5" key="1">
    <citation type="submission" date="2012-08" db="EMBL/GenBank/DDBJ databases">
        <title>The Genome Sequence of Wuchereria bancrofti.</title>
        <authorList>
            <person name="Nutman T.B."/>
            <person name="Fink D.L."/>
            <person name="Russ C."/>
            <person name="Young S."/>
            <person name="Zeng Q."/>
            <person name="Koehrsen M."/>
            <person name="Alvarado L."/>
            <person name="Berlin A."/>
            <person name="Chapman S.B."/>
            <person name="Chen Z."/>
            <person name="Freedman E."/>
            <person name="Gellesch M."/>
            <person name="Goldberg J."/>
            <person name="Griggs A."/>
            <person name="Gujja S."/>
            <person name="Heilman E.R."/>
            <person name="Heiman D."/>
            <person name="Hepburn T."/>
            <person name="Howarth C."/>
            <person name="Jen D."/>
            <person name="Larson L."/>
            <person name="Lewis B."/>
            <person name="Mehta T."/>
            <person name="Park D."/>
            <person name="Pearson M."/>
            <person name="Roberts A."/>
            <person name="Saif S."/>
            <person name="Shea T."/>
            <person name="Shenoy N."/>
            <person name="Sisk P."/>
            <person name="Stolte C."/>
            <person name="Sykes S."/>
            <person name="Walk T."/>
            <person name="White J."/>
            <person name="Yandava C."/>
            <person name="Haas B."/>
            <person name="Henn M.R."/>
            <person name="Nusbaum C."/>
            <person name="Birren B."/>
        </authorList>
    </citation>
    <scope>NUCLEOTIDE SEQUENCE [LARGE SCALE GENOMIC DNA]</scope>
    <source>
        <strain evidence="5">NA</strain>
    </source>
</reference>
<dbReference type="Gene3D" id="1.25.40.10">
    <property type="entry name" value="Tetratricopeptide repeat domain"/>
    <property type="match status" value="1"/>
</dbReference>
<dbReference type="InterPro" id="IPR056836">
    <property type="entry name" value="ARM_TT21_4th"/>
</dbReference>
<dbReference type="GO" id="GO:0005929">
    <property type="term" value="C:cilium"/>
    <property type="evidence" value="ECO:0007669"/>
    <property type="project" value="GOC"/>
</dbReference>
<keyword evidence="2" id="KW-0802">TPR repeat</keyword>
<dbReference type="PANTHER" id="PTHR14699:SF0">
    <property type="entry name" value="TETRATRICOPEPTIDE REPEAT PROTEIN 21 HOMOLOG"/>
    <property type="match status" value="1"/>
</dbReference>
<dbReference type="InterPro" id="IPR040364">
    <property type="entry name" value="TTC21A/TTC21B"/>
</dbReference>
<feature type="non-terminal residue" evidence="4">
    <location>
        <position position="82"/>
    </location>
</feature>
<evidence type="ECO:0000256" key="1">
    <source>
        <dbReference type="ARBA" id="ARBA00022737"/>
    </source>
</evidence>
<evidence type="ECO:0000256" key="2">
    <source>
        <dbReference type="ARBA" id="ARBA00022803"/>
    </source>
</evidence>
<dbReference type="GO" id="GO:0030991">
    <property type="term" value="C:intraciliary transport particle A"/>
    <property type="evidence" value="ECO:0007669"/>
    <property type="project" value="TreeGrafter"/>
</dbReference>
<dbReference type="EMBL" id="ADBV01017510">
    <property type="protein sequence ID" value="EJW71866.1"/>
    <property type="molecule type" value="Genomic_DNA"/>
</dbReference>
<sequence length="82" mass="9705">MRMRLAELLFQLEYYEKCEKVLRQALDADQNPVDIDRMSDHVSYWSLLSKLYFENGNWKEAITALERAREIQLSIISKPPGE</sequence>
<dbReference type="PANTHER" id="PTHR14699">
    <property type="entry name" value="STI2 PROTEIN-RELATED"/>
    <property type="match status" value="1"/>
</dbReference>
<feature type="domain" description="Tetratricopeptide repeat protein 21A/21B fourth ARM" evidence="3">
    <location>
        <begin position="1"/>
        <end position="78"/>
    </location>
</feature>
<dbReference type="GO" id="GO:0061512">
    <property type="term" value="P:protein localization to cilium"/>
    <property type="evidence" value="ECO:0007669"/>
    <property type="project" value="TreeGrafter"/>
</dbReference>
<evidence type="ECO:0000313" key="4">
    <source>
        <dbReference type="EMBL" id="EJW71866.1"/>
    </source>
</evidence>
<comment type="caution">
    <text evidence="4">The sequence shown here is derived from an EMBL/GenBank/DDBJ whole genome shotgun (WGS) entry which is preliminary data.</text>
</comment>
<name>J9DQN0_WUCBA</name>
<dbReference type="SUPFAM" id="SSF48452">
    <property type="entry name" value="TPR-like"/>
    <property type="match status" value="1"/>
</dbReference>
<dbReference type="GO" id="GO:0035721">
    <property type="term" value="P:intraciliary retrograde transport"/>
    <property type="evidence" value="ECO:0007669"/>
    <property type="project" value="TreeGrafter"/>
</dbReference>
<dbReference type="Proteomes" id="UP000004810">
    <property type="component" value="Unassembled WGS sequence"/>
</dbReference>
<dbReference type="InterPro" id="IPR011990">
    <property type="entry name" value="TPR-like_helical_dom_sf"/>
</dbReference>
<evidence type="ECO:0000313" key="5">
    <source>
        <dbReference type="Proteomes" id="UP000004810"/>
    </source>
</evidence>
<gene>
    <name evidence="4" type="ORF">WUBG_17229</name>
</gene>
<organism evidence="4 5">
    <name type="scientific">Wuchereria bancrofti</name>
    <dbReference type="NCBI Taxonomy" id="6293"/>
    <lineage>
        <taxon>Eukaryota</taxon>
        <taxon>Metazoa</taxon>
        <taxon>Ecdysozoa</taxon>
        <taxon>Nematoda</taxon>
        <taxon>Chromadorea</taxon>
        <taxon>Rhabditida</taxon>
        <taxon>Spirurina</taxon>
        <taxon>Spiruromorpha</taxon>
        <taxon>Filarioidea</taxon>
        <taxon>Onchocercidae</taxon>
        <taxon>Wuchereria</taxon>
    </lineage>
</organism>
<protein>
    <recommendedName>
        <fullName evidence="3">Tetratricopeptide repeat protein 21A/21B fourth ARM domain-containing protein</fullName>
    </recommendedName>
</protein>
<dbReference type="AlphaFoldDB" id="J9DQN0"/>
<evidence type="ECO:0000259" key="3">
    <source>
        <dbReference type="Pfam" id="PF25068"/>
    </source>
</evidence>
<dbReference type="Pfam" id="PF25068">
    <property type="entry name" value="ARM_TT21_4th"/>
    <property type="match status" value="1"/>
</dbReference>
<proteinExistence type="predicted"/>